<sequence length="454" mass="50848">MLPKFDFHQRFQLVFLLLFIVSSASAEEYRIVTTWDNRTIDHADKPVIVQLDRKDASSFKISVAAPFFNDPPKPPGAEVGEPFYGLWDYEVVEVFFLNDQDQYVEIEFCPWGQHIVLLLNGYRKMIRHSLFIDFKVTSRTGDYWKGEAIIPADLLPPNVTKMNAYAIHGSGDKTVYESLYPVPFNSTAGADFHKLDAFQPFDRNIILTADVSSYSQTWTDSFEGIRRLKIDHTWNGAFLGEKEAVDLEIETRSGTGLVVKVSAPFYDDVPPPPGPSGWPFNSLSSYEFTSLFLVGGNNVEALEIQLGPWGHYDVIFWSGSSNLSNFHPEIVYQVDWQNSTEGKRWIGTAMIPFAYLPPKVFKCNAHSAHGPSESRQINSLYPTSGILSPNLHNQNSCKAIDMTTIYPGNDNAKCSDVWTGKVPNCPVPYSAGHTQTANHLSLLLAIASIASFIL</sequence>
<organism evidence="3 4">
    <name type="scientific">Daphnia pulex</name>
    <name type="common">Water flea</name>
    <dbReference type="NCBI Taxonomy" id="6669"/>
    <lineage>
        <taxon>Eukaryota</taxon>
        <taxon>Metazoa</taxon>
        <taxon>Ecdysozoa</taxon>
        <taxon>Arthropoda</taxon>
        <taxon>Crustacea</taxon>
        <taxon>Branchiopoda</taxon>
        <taxon>Diplostraca</taxon>
        <taxon>Cladocera</taxon>
        <taxon>Anomopoda</taxon>
        <taxon>Daphniidae</taxon>
        <taxon>Daphnia</taxon>
    </lineage>
</organism>
<evidence type="ECO:0000256" key="1">
    <source>
        <dbReference type="ARBA" id="ARBA00038085"/>
    </source>
</evidence>
<dbReference type="PANTHER" id="PTHR31475">
    <property type="entry name" value="UPF0462 PROTEIN"/>
    <property type="match status" value="1"/>
</dbReference>
<dbReference type="Gene3D" id="2.60.40.1190">
    <property type="match status" value="1"/>
</dbReference>
<dbReference type="Proteomes" id="UP000000305">
    <property type="component" value="Unassembled WGS sequence"/>
</dbReference>
<dbReference type="KEGG" id="dpx:DAPPUDRAFT_308845"/>
<feature type="signal peptide" evidence="2">
    <location>
        <begin position="1"/>
        <end position="26"/>
    </location>
</feature>
<accession>E9H9U9</accession>
<evidence type="ECO:0000256" key="2">
    <source>
        <dbReference type="SAM" id="SignalP"/>
    </source>
</evidence>
<keyword evidence="4" id="KW-1185">Reference proteome</keyword>
<dbReference type="AlphaFoldDB" id="E9H9U9"/>
<dbReference type="HOGENOM" id="CLU_655979_0_0_1"/>
<dbReference type="PANTHER" id="PTHR31475:SF5">
    <property type="entry name" value="UPF0462 PROTEIN C4ORF33 HOMOLOG"/>
    <property type="match status" value="1"/>
</dbReference>
<evidence type="ECO:0000313" key="4">
    <source>
        <dbReference type="Proteomes" id="UP000000305"/>
    </source>
</evidence>
<dbReference type="eggNOG" id="ENOG502R3ZD">
    <property type="taxonomic scope" value="Eukaryota"/>
</dbReference>
<name>E9H9U9_DAPPU</name>
<comment type="similarity">
    <text evidence="1">Belongs to the UPF0462 family.</text>
</comment>
<evidence type="ECO:0000313" key="3">
    <source>
        <dbReference type="EMBL" id="EFX71544.1"/>
    </source>
</evidence>
<proteinExistence type="inferred from homology"/>
<dbReference type="OrthoDB" id="10056816at2759"/>
<dbReference type="EMBL" id="GL732609">
    <property type="protein sequence ID" value="EFX71544.1"/>
    <property type="molecule type" value="Genomic_DNA"/>
</dbReference>
<reference evidence="3 4" key="1">
    <citation type="journal article" date="2011" name="Science">
        <title>The ecoresponsive genome of Daphnia pulex.</title>
        <authorList>
            <person name="Colbourne J.K."/>
            <person name="Pfrender M.E."/>
            <person name="Gilbert D."/>
            <person name="Thomas W.K."/>
            <person name="Tucker A."/>
            <person name="Oakley T.H."/>
            <person name="Tokishita S."/>
            <person name="Aerts A."/>
            <person name="Arnold G.J."/>
            <person name="Basu M.K."/>
            <person name="Bauer D.J."/>
            <person name="Caceres C.E."/>
            <person name="Carmel L."/>
            <person name="Casola C."/>
            <person name="Choi J.H."/>
            <person name="Detter J.C."/>
            <person name="Dong Q."/>
            <person name="Dusheyko S."/>
            <person name="Eads B.D."/>
            <person name="Frohlich T."/>
            <person name="Geiler-Samerotte K.A."/>
            <person name="Gerlach D."/>
            <person name="Hatcher P."/>
            <person name="Jogdeo S."/>
            <person name="Krijgsveld J."/>
            <person name="Kriventseva E.V."/>
            <person name="Kultz D."/>
            <person name="Laforsch C."/>
            <person name="Lindquist E."/>
            <person name="Lopez J."/>
            <person name="Manak J.R."/>
            <person name="Muller J."/>
            <person name="Pangilinan J."/>
            <person name="Patwardhan R.P."/>
            <person name="Pitluck S."/>
            <person name="Pritham E.J."/>
            <person name="Rechtsteiner A."/>
            <person name="Rho M."/>
            <person name="Rogozin I.B."/>
            <person name="Sakarya O."/>
            <person name="Salamov A."/>
            <person name="Schaack S."/>
            <person name="Shapiro H."/>
            <person name="Shiga Y."/>
            <person name="Skalitzky C."/>
            <person name="Smith Z."/>
            <person name="Souvorov A."/>
            <person name="Sung W."/>
            <person name="Tang Z."/>
            <person name="Tsuchiya D."/>
            <person name="Tu H."/>
            <person name="Vos H."/>
            <person name="Wang M."/>
            <person name="Wolf Y.I."/>
            <person name="Yamagata H."/>
            <person name="Yamada T."/>
            <person name="Ye Y."/>
            <person name="Shaw J.R."/>
            <person name="Andrews J."/>
            <person name="Crease T.J."/>
            <person name="Tang H."/>
            <person name="Lucas S.M."/>
            <person name="Robertson H.M."/>
            <person name="Bork P."/>
            <person name="Koonin E.V."/>
            <person name="Zdobnov E.M."/>
            <person name="Grigoriev I.V."/>
            <person name="Lynch M."/>
            <person name="Boore J.L."/>
        </authorList>
    </citation>
    <scope>NUCLEOTIDE SEQUENCE [LARGE SCALE GENOMIC DNA]</scope>
</reference>
<gene>
    <name evidence="3" type="ORF">DAPPUDRAFT_308845</name>
</gene>
<dbReference type="OMA" id="DARPMEN"/>
<dbReference type="InParanoid" id="E9H9U9"/>
<protein>
    <submittedName>
        <fullName evidence="3">Uncharacterized protein</fullName>
    </submittedName>
</protein>
<feature type="chain" id="PRO_5003241632" evidence="2">
    <location>
        <begin position="27"/>
        <end position="454"/>
    </location>
</feature>
<keyword evidence="2" id="KW-0732">Signal</keyword>